<dbReference type="EMBL" id="BPMK01000002">
    <property type="protein sequence ID" value="GIZ50392.1"/>
    <property type="molecule type" value="Genomic_DNA"/>
</dbReference>
<protein>
    <recommendedName>
        <fullName evidence="4">DUF3618 domain-containing protein</fullName>
    </recommendedName>
</protein>
<evidence type="ECO:0008006" key="4">
    <source>
        <dbReference type="Google" id="ProtNLM"/>
    </source>
</evidence>
<evidence type="ECO:0000256" key="1">
    <source>
        <dbReference type="SAM" id="MobiDB-lite"/>
    </source>
</evidence>
<evidence type="ECO:0000313" key="2">
    <source>
        <dbReference type="EMBL" id="GIZ50392.1"/>
    </source>
</evidence>
<dbReference type="InterPro" id="IPR022062">
    <property type="entry name" value="DUF3618"/>
</dbReference>
<accession>A0ABQ4Q058</accession>
<evidence type="ECO:0000313" key="3">
    <source>
        <dbReference type="Proteomes" id="UP000887222"/>
    </source>
</evidence>
<dbReference type="PANTHER" id="PTHR47372:SF11">
    <property type="entry name" value="RE19971P"/>
    <property type="match status" value="1"/>
</dbReference>
<feature type="compositionally biased region" description="Low complexity" evidence="1">
    <location>
        <begin position="156"/>
        <end position="178"/>
    </location>
</feature>
<feature type="region of interest" description="Disordered" evidence="1">
    <location>
        <begin position="137"/>
        <end position="205"/>
    </location>
</feature>
<dbReference type="Pfam" id="PF12277">
    <property type="entry name" value="DUF3618"/>
    <property type="match status" value="1"/>
</dbReference>
<sequence length="326" mass="35037">MNENEKRSPEEIESDIERTRADFSSTIEAIQHKLSPSEMMGNAKEYALSTTPGAFSVNLINTIRDNPIPVALIGIGVAWLMRAERRPRYDTGYSRGRGAAYYTDMDSAYEDEFATGYGAGAVETGDSQGVMQRAKMRTSDAARGIRDKASDVGQRLSGTASSVSSRLSSTASSMSGRMQESAQTARARMSSTAQTASARMSEMGRRSQEQYYRARERAGQLVDEQPLVIAALGVAVGAALGATLPRTQRENELMGSVRDDLLDRAKETAREQAEVLKQSAQRVADTAKQEAGRVQEQVSSGVSQGSGSRGTEGAQFGGTTGQPSIH</sequence>
<comment type="caution">
    <text evidence="2">The sequence shown here is derived from an EMBL/GenBank/DDBJ whole genome shotgun (WGS) entry which is preliminary data.</text>
</comment>
<keyword evidence="3" id="KW-1185">Reference proteome</keyword>
<reference evidence="2 3" key="1">
    <citation type="journal article" date="2022" name="Int. J. Syst. Evol. Microbiol.">
        <title>Noviherbaspirillum aridicola sp. nov., isolated from an arid soil in Pakistan.</title>
        <authorList>
            <person name="Khan I.U."/>
            <person name="Saqib M."/>
            <person name="Amin A."/>
            <person name="Hussain F."/>
            <person name="Li L."/>
            <person name="Liu Y.H."/>
            <person name="Fang B.Z."/>
            <person name="Ahmed I."/>
            <person name="Li W.J."/>
        </authorList>
    </citation>
    <scope>NUCLEOTIDE SEQUENCE [LARGE SCALE GENOMIC DNA]</scope>
    <source>
        <strain evidence="2 3">NCCP-691</strain>
    </source>
</reference>
<dbReference type="RefSeq" id="WP_220806577.1">
    <property type="nucleotide sequence ID" value="NZ_BPMK01000002.1"/>
</dbReference>
<feature type="compositionally biased region" description="Gly residues" evidence="1">
    <location>
        <begin position="307"/>
        <end position="320"/>
    </location>
</feature>
<name>A0ABQ4Q058_9BURK</name>
<feature type="compositionally biased region" description="Low complexity" evidence="1">
    <location>
        <begin position="294"/>
        <end position="306"/>
    </location>
</feature>
<feature type="region of interest" description="Disordered" evidence="1">
    <location>
        <begin position="280"/>
        <end position="326"/>
    </location>
</feature>
<gene>
    <name evidence="2" type="ORF">NCCP691_04060</name>
</gene>
<dbReference type="PANTHER" id="PTHR47372">
    <property type="entry name" value="DAUER UP-REGULATED-RELATED"/>
    <property type="match status" value="1"/>
</dbReference>
<dbReference type="Gene3D" id="1.20.120.20">
    <property type="entry name" value="Apolipoprotein"/>
    <property type="match status" value="1"/>
</dbReference>
<organism evidence="2 3">
    <name type="scientific">Noviherbaspirillum aridicola</name>
    <dbReference type="NCBI Taxonomy" id="2849687"/>
    <lineage>
        <taxon>Bacteria</taxon>
        <taxon>Pseudomonadati</taxon>
        <taxon>Pseudomonadota</taxon>
        <taxon>Betaproteobacteria</taxon>
        <taxon>Burkholderiales</taxon>
        <taxon>Oxalobacteraceae</taxon>
        <taxon>Noviherbaspirillum</taxon>
    </lineage>
</organism>
<dbReference type="Proteomes" id="UP000887222">
    <property type="component" value="Unassembled WGS sequence"/>
</dbReference>
<feature type="compositionally biased region" description="Polar residues" evidence="1">
    <location>
        <begin position="180"/>
        <end position="198"/>
    </location>
</feature>
<proteinExistence type="predicted"/>
<feature type="compositionally biased region" description="Basic and acidic residues" evidence="1">
    <location>
        <begin position="137"/>
        <end position="150"/>
    </location>
</feature>